<dbReference type="PROSITE" id="PS01031">
    <property type="entry name" value="SHSP"/>
    <property type="match status" value="1"/>
</dbReference>
<accession>A0ABX1PBW0</accession>
<dbReference type="PANTHER" id="PTHR46733:SF4">
    <property type="entry name" value="HEAT SHOCK PROTEIN 21, CHLOROPLASTIC"/>
    <property type="match status" value="1"/>
</dbReference>
<dbReference type="PANTHER" id="PTHR46733">
    <property type="entry name" value="26.5 KDA HEAT SHOCK PROTEIN, MITOCHONDRIAL"/>
    <property type="match status" value="1"/>
</dbReference>
<dbReference type="SUPFAM" id="SSF49764">
    <property type="entry name" value="HSP20-like chaperones"/>
    <property type="match status" value="1"/>
</dbReference>
<sequence length="150" mass="17276">MTLVRWNNWQQMNSLHRQMNRLFDDMLVPSTFVERNFPRVPAAELQETEDAIHLKLELPGIEAKDLDVQVTQKAVSIKGERKSETKTEEKGRTVTEFHYGKFQRVIPLPSQIQNTNVTAEYKDGILNLTLPKSQEEKNKVVKVNLDQSAA</sequence>
<keyword evidence="6" id="KW-1185">Reference proteome</keyword>
<dbReference type="Gene3D" id="2.60.40.790">
    <property type="match status" value="1"/>
</dbReference>
<dbReference type="Pfam" id="PF00011">
    <property type="entry name" value="HSP20"/>
    <property type="match status" value="1"/>
</dbReference>
<dbReference type="CDD" id="cd06464">
    <property type="entry name" value="ACD_sHsps-like"/>
    <property type="match status" value="1"/>
</dbReference>
<evidence type="ECO:0000259" key="4">
    <source>
        <dbReference type="PROSITE" id="PS01031"/>
    </source>
</evidence>
<comment type="caution">
    <text evidence="5">The sequence shown here is derived from an EMBL/GenBank/DDBJ whole genome shotgun (WGS) entry which is preliminary data.</text>
</comment>
<dbReference type="RefSeq" id="WP_169156690.1">
    <property type="nucleotide sequence ID" value="NZ_CAWPJE010000158.1"/>
</dbReference>
<organism evidence="5 6">
    <name type="scientific">Brasilonema bromeliae SPC951</name>
    <dbReference type="NCBI Taxonomy" id="385972"/>
    <lineage>
        <taxon>Bacteria</taxon>
        <taxon>Bacillati</taxon>
        <taxon>Cyanobacteriota</taxon>
        <taxon>Cyanophyceae</taxon>
        <taxon>Nostocales</taxon>
        <taxon>Scytonemataceae</taxon>
        <taxon>Brasilonema</taxon>
        <taxon>Bromeliae group (in: Brasilonema)</taxon>
    </lineage>
</organism>
<evidence type="ECO:0000256" key="1">
    <source>
        <dbReference type="ARBA" id="ARBA00023016"/>
    </source>
</evidence>
<dbReference type="EMBL" id="QMEB01000164">
    <property type="protein sequence ID" value="NMG21453.1"/>
    <property type="molecule type" value="Genomic_DNA"/>
</dbReference>
<gene>
    <name evidence="5" type="ORF">DP116_19160</name>
</gene>
<evidence type="ECO:0000256" key="3">
    <source>
        <dbReference type="RuleBase" id="RU003616"/>
    </source>
</evidence>
<feature type="domain" description="SHSP" evidence="4">
    <location>
        <begin position="34"/>
        <end position="146"/>
    </location>
</feature>
<dbReference type="InterPro" id="IPR044587">
    <property type="entry name" value="HSP21-like"/>
</dbReference>
<reference evidence="5 6" key="1">
    <citation type="submission" date="2018-06" db="EMBL/GenBank/DDBJ databases">
        <title>Comparative genomics of Brasilonema spp. strains.</title>
        <authorList>
            <person name="Alvarenga D.O."/>
            <person name="Fiore M.F."/>
            <person name="Varani A.M."/>
        </authorList>
    </citation>
    <scope>NUCLEOTIDE SEQUENCE [LARGE SCALE GENOMIC DNA]</scope>
    <source>
        <strain evidence="5 6">SPC951</strain>
    </source>
</reference>
<dbReference type="Proteomes" id="UP000718564">
    <property type="component" value="Unassembled WGS sequence"/>
</dbReference>
<evidence type="ECO:0000313" key="5">
    <source>
        <dbReference type="EMBL" id="NMG21453.1"/>
    </source>
</evidence>
<keyword evidence="1" id="KW-0346">Stress response</keyword>
<evidence type="ECO:0000256" key="2">
    <source>
        <dbReference type="PROSITE-ProRule" id="PRU00285"/>
    </source>
</evidence>
<comment type="similarity">
    <text evidence="2 3">Belongs to the small heat shock protein (HSP20) family.</text>
</comment>
<dbReference type="InterPro" id="IPR008978">
    <property type="entry name" value="HSP20-like_chaperone"/>
</dbReference>
<evidence type="ECO:0000313" key="6">
    <source>
        <dbReference type="Proteomes" id="UP000718564"/>
    </source>
</evidence>
<name>A0ABX1PBW0_9CYAN</name>
<dbReference type="InterPro" id="IPR002068">
    <property type="entry name" value="A-crystallin/Hsp20_dom"/>
</dbReference>
<protein>
    <submittedName>
        <fullName evidence="5">Hsp20/alpha crystallin family protein</fullName>
    </submittedName>
</protein>
<proteinExistence type="inferred from homology"/>